<organism evidence="2 3">
    <name type="scientific">Asprobacillus argus</name>
    <dbReference type="NCBI Taxonomy" id="3076534"/>
    <lineage>
        <taxon>Bacteria</taxon>
        <taxon>Pseudomonadati</taxon>
        <taxon>Bacteroidota</taxon>
        <taxon>Flavobacteriia</taxon>
        <taxon>Flavobacteriales</taxon>
        <taxon>Flavobacteriaceae</taxon>
        <taxon>Asprobacillus</taxon>
    </lineage>
</organism>
<reference evidence="2 3" key="1">
    <citation type="submission" date="2023-09" db="EMBL/GenBank/DDBJ databases">
        <title>Novel taxa isolated from Blanes Bay.</title>
        <authorList>
            <person name="Rey-Velasco X."/>
            <person name="Lucena T."/>
        </authorList>
    </citation>
    <scope>NUCLEOTIDE SEQUENCE [LARGE SCALE GENOMIC DNA]</scope>
    <source>
        <strain evidence="2 3">S356</strain>
    </source>
</reference>
<evidence type="ECO:0000259" key="1">
    <source>
        <dbReference type="Pfam" id="PF14289"/>
    </source>
</evidence>
<dbReference type="Proteomes" id="UP001257277">
    <property type="component" value="Unassembled WGS sequence"/>
</dbReference>
<sequence length="234" mass="26669">MKRVFILGLIAIITACSSKKEGNMVVQGTIKGLQKGTLYLQKMNDSVLFNVDSISLYGKEIFKMSDDVSSPEMYFLTFDGNTTEKRIMFFGEQGIITINDDVEKFGVNPTIEGSDNQKIMNDYFKITKRFQEQYLDLIEQDLTAQKDKNISKISEIKKKSDNLTKRRYLFATNYAINNGDYEASPYIALTDLVDANIKLLDTIHVSLSPKIKESLYGKKLTKFIAEIKDSEKED</sequence>
<keyword evidence="3" id="KW-1185">Reference proteome</keyword>
<comment type="caution">
    <text evidence="2">The sequence shown here is derived from an EMBL/GenBank/DDBJ whole genome shotgun (WGS) entry which is preliminary data.</text>
</comment>
<evidence type="ECO:0000313" key="2">
    <source>
        <dbReference type="EMBL" id="MDT7832940.1"/>
    </source>
</evidence>
<accession>A0ABU3LGU2</accession>
<dbReference type="Pfam" id="PF14289">
    <property type="entry name" value="DUF4369"/>
    <property type="match status" value="1"/>
</dbReference>
<evidence type="ECO:0000313" key="3">
    <source>
        <dbReference type="Proteomes" id="UP001257277"/>
    </source>
</evidence>
<proteinExistence type="predicted"/>
<dbReference type="RefSeq" id="WP_349242192.1">
    <property type="nucleotide sequence ID" value="NZ_JAVTTO010000004.1"/>
</dbReference>
<dbReference type="EMBL" id="JAVTTO010000004">
    <property type="protein sequence ID" value="MDT7832940.1"/>
    <property type="molecule type" value="Genomic_DNA"/>
</dbReference>
<protein>
    <submittedName>
        <fullName evidence="2">DUF4369 domain-containing protein</fullName>
    </submittedName>
</protein>
<dbReference type="InterPro" id="IPR025380">
    <property type="entry name" value="DUF4369"/>
</dbReference>
<feature type="domain" description="DUF4369" evidence="1">
    <location>
        <begin position="25"/>
        <end position="119"/>
    </location>
</feature>
<gene>
    <name evidence="2" type="ORF">RQM59_11150</name>
</gene>
<dbReference type="PROSITE" id="PS51257">
    <property type="entry name" value="PROKAR_LIPOPROTEIN"/>
    <property type="match status" value="1"/>
</dbReference>
<name>A0ABU3LGU2_9FLAO</name>